<dbReference type="Pfam" id="PF13377">
    <property type="entry name" value="Peripla_BP_3"/>
    <property type="match status" value="1"/>
</dbReference>
<dbReference type="InterPro" id="IPR000843">
    <property type="entry name" value="HTH_LacI"/>
</dbReference>
<sequence length="356" mass="37870">MKNSRGSGSVTVDHVAAHAGVSIKTVSRVLNNEANISARTRERVQASMAELKYHPNPSARRLASKRSDLIVLLYDDPNDSHLVQLQHGALDACRRSFHSLLLHPVDYRSPTLADDVLQLVRQRACAGLVLTAPVCDVPALVRALDASDVPFARLAPFTPSARGHAVRAPDRLAAQAMTAHLLGLGHRRIGFVRGHADHGVMHERLHGYRDALDDAGVAADESLIEAGSNTFESGVQAGRRLLARAARPSAIFASNDEMAAGVLYAAHALGIDVPAALSVAGCDDTPISRQTWPALSSVRLPAREMARAAVEQLVARGAPVPAARLDYALVPRESTALAAARRSSPPARTFADALDA</sequence>
<dbReference type="SMART" id="SM00354">
    <property type="entry name" value="HTH_LACI"/>
    <property type="match status" value="1"/>
</dbReference>
<dbReference type="CDD" id="cd01545">
    <property type="entry name" value="PBP1_SalR"/>
    <property type="match status" value="1"/>
</dbReference>
<evidence type="ECO:0000256" key="1">
    <source>
        <dbReference type="ARBA" id="ARBA00023015"/>
    </source>
</evidence>
<dbReference type="Pfam" id="PF00356">
    <property type="entry name" value="LacI"/>
    <property type="match status" value="1"/>
</dbReference>
<dbReference type="GO" id="GO:0003700">
    <property type="term" value="F:DNA-binding transcription factor activity"/>
    <property type="evidence" value="ECO:0007669"/>
    <property type="project" value="TreeGrafter"/>
</dbReference>
<proteinExistence type="predicted"/>
<evidence type="ECO:0000259" key="4">
    <source>
        <dbReference type="PROSITE" id="PS50932"/>
    </source>
</evidence>
<dbReference type="InterPro" id="IPR046335">
    <property type="entry name" value="LacI/GalR-like_sensor"/>
</dbReference>
<comment type="caution">
    <text evidence="5">The sequence shown here is derived from an EMBL/GenBank/DDBJ whole genome shotgun (WGS) entry which is preliminary data.</text>
</comment>
<feature type="domain" description="HTH lacI-type" evidence="4">
    <location>
        <begin position="10"/>
        <end position="64"/>
    </location>
</feature>
<dbReference type="CDD" id="cd01392">
    <property type="entry name" value="HTH_LacI"/>
    <property type="match status" value="1"/>
</dbReference>
<dbReference type="InterPro" id="IPR028082">
    <property type="entry name" value="Peripla_BP_I"/>
</dbReference>
<dbReference type="SUPFAM" id="SSF53822">
    <property type="entry name" value="Periplasmic binding protein-like I"/>
    <property type="match status" value="1"/>
</dbReference>
<dbReference type="Proteomes" id="UP000216913">
    <property type="component" value="Unassembled WGS sequence"/>
</dbReference>
<dbReference type="OrthoDB" id="8770688at2"/>
<protein>
    <submittedName>
        <fullName evidence="5">LacI family transcriptional regulator</fullName>
    </submittedName>
</protein>
<dbReference type="GO" id="GO:0000976">
    <property type="term" value="F:transcription cis-regulatory region binding"/>
    <property type="evidence" value="ECO:0007669"/>
    <property type="project" value="TreeGrafter"/>
</dbReference>
<evidence type="ECO:0000256" key="3">
    <source>
        <dbReference type="ARBA" id="ARBA00023163"/>
    </source>
</evidence>
<dbReference type="Gene3D" id="3.40.50.2300">
    <property type="match status" value="2"/>
</dbReference>
<dbReference type="AlphaFoldDB" id="A0A261T897"/>
<evidence type="ECO:0000256" key="2">
    <source>
        <dbReference type="ARBA" id="ARBA00023125"/>
    </source>
</evidence>
<dbReference type="RefSeq" id="WP_094803744.1">
    <property type="nucleotide sequence ID" value="NZ_NEVP01000012.1"/>
</dbReference>
<keyword evidence="6" id="KW-1185">Reference proteome</keyword>
<dbReference type="PROSITE" id="PS50932">
    <property type="entry name" value="HTH_LACI_2"/>
    <property type="match status" value="1"/>
</dbReference>
<reference evidence="5 6" key="1">
    <citation type="submission" date="2017-05" db="EMBL/GenBank/DDBJ databases">
        <title>Complete and WGS of Bordetella genogroups.</title>
        <authorList>
            <person name="Spilker T."/>
            <person name="LiPuma J."/>
        </authorList>
    </citation>
    <scope>NUCLEOTIDE SEQUENCE [LARGE SCALE GENOMIC DNA]</scope>
    <source>
        <strain evidence="5 6">AU10456</strain>
    </source>
</reference>
<keyword evidence="3" id="KW-0804">Transcription</keyword>
<evidence type="ECO:0000313" key="6">
    <source>
        <dbReference type="Proteomes" id="UP000216913"/>
    </source>
</evidence>
<evidence type="ECO:0000313" key="5">
    <source>
        <dbReference type="EMBL" id="OZI45838.1"/>
    </source>
</evidence>
<dbReference type="EMBL" id="NEVP01000012">
    <property type="protein sequence ID" value="OZI45838.1"/>
    <property type="molecule type" value="Genomic_DNA"/>
</dbReference>
<dbReference type="Gene3D" id="1.10.260.40">
    <property type="entry name" value="lambda repressor-like DNA-binding domains"/>
    <property type="match status" value="1"/>
</dbReference>
<organism evidence="5 6">
    <name type="scientific">Bordetella genomosp. 5</name>
    <dbReference type="NCBI Taxonomy" id="1395608"/>
    <lineage>
        <taxon>Bacteria</taxon>
        <taxon>Pseudomonadati</taxon>
        <taxon>Pseudomonadota</taxon>
        <taxon>Betaproteobacteria</taxon>
        <taxon>Burkholderiales</taxon>
        <taxon>Alcaligenaceae</taxon>
        <taxon>Bordetella</taxon>
    </lineage>
</organism>
<dbReference type="PANTHER" id="PTHR30146">
    <property type="entry name" value="LACI-RELATED TRANSCRIPTIONAL REPRESSOR"/>
    <property type="match status" value="1"/>
</dbReference>
<name>A0A261T897_9BORD</name>
<dbReference type="SUPFAM" id="SSF47413">
    <property type="entry name" value="lambda repressor-like DNA-binding domains"/>
    <property type="match status" value="1"/>
</dbReference>
<keyword evidence="1" id="KW-0805">Transcription regulation</keyword>
<keyword evidence="2" id="KW-0238">DNA-binding</keyword>
<dbReference type="PANTHER" id="PTHR30146:SF153">
    <property type="entry name" value="LACTOSE OPERON REPRESSOR"/>
    <property type="match status" value="1"/>
</dbReference>
<accession>A0A261T897</accession>
<dbReference type="InterPro" id="IPR010982">
    <property type="entry name" value="Lambda_DNA-bd_dom_sf"/>
</dbReference>
<gene>
    <name evidence="5" type="ORF">CAL25_21705</name>
</gene>